<dbReference type="InterPro" id="IPR002018">
    <property type="entry name" value="CarbesteraseB"/>
</dbReference>
<gene>
    <name evidence="5" type="ORF">CI15_26395</name>
</gene>
<keyword evidence="6" id="KW-1185">Reference proteome</keyword>
<dbReference type="AlphaFoldDB" id="A0A149PG69"/>
<dbReference type="Gene3D" id="3.40.50.1820">
    <property type="entry name" value="alpha/beta hydrolase"/>
    <property type="match status" value="1"/>
</dbReference>
<evidence type="ECO:0000256" key="2">
    <source>
        <dbReference type="ARBA" id="ARBA00022801"/>
    </source>
</evidence>
<evidence type="ECO:0000313" key="5">
    <source>
        <dbReference type="EMBL" id="KXU84039.1"/>
    </source>
</evidence>
<protein>
    <recommendedName>
        <fullName evidence="3">Carboxylic ester hydrolase</fullName>
        <ecNumber evidence="3">3.1.1.-</ecNumber>
    </recommendedName>
</protein>
<name>A0A149PG69_9BURK</name>
<reference evidence="5 6" key="1">
    <citation type="journal article" date="2015" name="Int. J. Syst. Evol. Microbiol.">
        <title>Burkholderia monticola sp. nov., isolated from mountain soil.</title>
        <authorList>
            <person name="Baek I."/>
            <person name="Seo B."/>
            <person name="Lee I."/>
            <person name="Yi H."/>
            <person name="Chun J."/>
        </authorList>
    </citation>
    <scope>NUCLEOTIDE SEQUENCE [LARGE SCALE GENOMIC DNA]</scope>
    <source>
        <strain evidence="5 6">JC2948</strain>
    </source>
</reference>
<dbReference type="InterPro" id="IPR050309">
    <property type="entry name" value="Type-B_Carboxylest/Lipase"/>
</dbReference>
<evidence type="ECO:0000256" key="1">
    <source>
        <dbReference type="ARBA" id="ARBA00005964"/>
    </source>
</evidence>
<dbReference type="InterPro" id="IPR029058">
    <property type="entry name" value="AB_hydrolase_fold"/>
</dbReference>
<dbReference type="SUPFAM" id="SSF53474">
    <property type="entry name" value="alpha/beta-Hydrolases"/>
    <property type="match status" value="1"/>
</dbReference>
<sequence length="519" mass="53988">MAGAIGMLSACGGGNDTLSPSPDLTTNQALVQSGVLSGNPPDASGIISFRGIPYAVAPVGELRWKAPQTAAHWSGTRAATQYGNTCWQGTAFGPVDNSHASEDCLFLNVWTGAKTSVERRPVMVWIHGGGFQFGTSGDPRWEGANLAKKGVVVVTLNYRLGVFGFLARADLDAEAGASSSGMYGLLDQIAALQWVKNNIAAFGGDPGNVTVFGESAGAHAIGMLLSSPLAKGLFTKAITESGAFWETPKGVMVSHVAATQTGAHLGAASGASTLAALRNLPASQLMADPTEPAYSPSVDGYVLPADPASRFAAGLQNDVPLLEGQNADEGTIFAATAGIPADTKEHFVAAATSAFGANNINTFLQFYPATTDVQAQQSEVTLAGDLIIASQTWEMANLQKKTGKSPVYSYYFSQTSPYNPLPIHVSEVPYVFQNLVANGHGAPNASDFAVADAMSSYWTNFAKTGNPNGSGLPNWPAYTGAGGQVMGLATPLQPQPETTTARFQFLNSFRSPGSLGFSF</sequence>
<evidence type="ECO:0000313" key="6">
    <source>
        <dbReference type="Proteomes" id="UP000075613"/>
    </source>
</evidence>
<comment type="similarity">
    <text evidence="1 3">Belongs to the type-B carboxylesterase/lipase family.</text>
</comment>
<dbReference type="EC" id="3.1.1.-" evidence="3"/>
<keyword evidence="2 3" id="KW-0378">Hydrolase</keyword>
<evidence type="ECO:0000259" key="4">
    <source>
        <dbReference type="Pfam" id="PF00135"/>
    </source>
</evidence>
<dbReference type="STRING" id="1399968.CI15_26395"/>
<dbReference type="InterPro" id="IPR019826">
    <property type="entry name" value="Carboxylesterase_B_AS"/>
</dbReference>
<dbReference type="Proteomes" id="UP000075613">
    <property type="component" value="Unassembled WGS sequence"/>
</dbReference>
<dbReference type="ESTHER" id="9burk-a0a149pg69">
    <property type="family name" value="Carb_B_Bacteria"/>
</dbReference>
<evidence type="ECO:0000256" key="3">
    <source>
        <dbReference type="RuleBase" id="RU361235"/>
    </source>
</evidence>
<dbReference type="GO" id="GO:0016787">
    <property type="term" value="F:hydrolase activity"/>
    <property type="evidence" value="ECO:0007669"/>
    <property type="project" value="UniProtKB-KW"/>
</dbReference>
<feature type="domain" description="Carboxylesterase type B" evidence="4">
    <location>
        <begin position="32"/>
        <end position="502"/>
    </location>
</feature>
<accession>A0A149PG69</accession>
<organism evidence="5 6">
    <name type="scientific">Paraburkholderia monticola</name>
    <dbReference type="NCBI Taxonomy" id="1399968"/>
    <lineage>
        <taxon>Bacteria</taxon>
        <taxon>Pseudomonadati</taxon>
        <taxon>Pseudomonadota</taxon>
        <taxon>Betaproteobacteria</taxon>
        <taxon>Burkholderiales</taxon>
        <taxon>Burkholderiaceae</taxon>
        <taxon>Paraburkholderia</taxon>
    </lineage>
</organism>
<dbReference type="PANTHER" id="PTHR11559">
    <property type="entry name" value="CARBOXYLESTERASE"/>
    <property type="match status" value="1"/>
</dbReference>
<dbReference type="PROSITE" id="PS00122">
    <property type="entry name" value="CARBOXYLESTERASE_B_1"/>
    <property type="match status" value="1"/>
</dbReference>
<dbReference type="EMBL" id="LRBG01000037">
    <property type="protein sequence ID" value="KXU84039.1"/>
    <property type="molecule type" value="Genomic_DNA"/>
</dbReference>
<comment type="caution">
    <text evidence="5">The sequence shown here is derived from an EMBL/GenBank/DDBJ whole genome shotgun (WGS) entry which is preliminary data.</text>
</comment>
<proteinExistence type="inferred from homology"/>
<dbReference type="Pfam" id="PF00135">
    <property type="entry name" value="COesterase"/>
    <property type="match status" value="1"/>
</dbReference>